<protein>
    <submittedName>
        <fullName evidence="2">GNAT family N-acetyltransferase</fullName>
    </submittedName>
</protein>
<dbReference type="InterPro" id="IPR016181">
    <property type="entry name" value="Acyl_CoA_acyltransferase"/>
</dbReference>
<comment type="caution">
    <text evidence="2">The sequence shown here is derived from an EMBL/GenBank/DDBJ whole genome shotgun (WGS) entry which is preliminary data.</text>
</comment>
<dbReference type="Pfam" id="PF00583">
    <property type="entry name" value="Acetyltransf_1"/>
    <property type="match status" value="1"/>
</dbReference>
<proteinExistence type="predicted"/>
<name>A0ABT8VEE9_9BACL</name>
<sequence length="154" mass="17692">MVTIVDVKKDDQAFLYELYRRTRIEEVSAWGWEDRELDAFLRMQFDLRQRSYGLQYPQAQHAVLLHNGVRVGGVILQESPQDIRLIDFSLLPEYRNGGIGTAVLKRLQEKAAAHGKSVRLHVMRSNPAVALYERLGFRLSEGDELYAAMEWGGN</sequence>
<dbReference type="InterPro" id="IPR000182">
    <property type="entry name" value="GNAT_dom"/>
</dbReference>
<dbReference type="CDD" id="cd04301">
    <property type="entry name" value="NAT_SF"/>
    <property type="match status" value="1"/>
</dbReference>
<keyword evidence="3" id="KW-1185">Reference proteome</keyword>
<dbReference type="SUPFAM" id="SSF55729">
    <property type="entry name" value="Acyl-CoA N-acyltransferases (Nat)"/>
    <property type="match status" value="1"/>
</dbReference>
<dbReference type="Proteomes" id="UP001168883">
    <property type="component" value="Unassembled WGS sequence"/>
</dbReference>
<organism evidence="2 3">
    <name type="scientific">Paenibacillus ehimensis</name>
    <dbReference type="NCBI Taxonomy" id="79264"/>
    <lineage>
        <taxon>Bacteria</taxon>
        <taxon>Bacillati</taxon>
        <taxon>Bacillota</taxon>
        <taxon>Bacilli</taxon>
        <taxon>Bacillales</taxon>
        <taxon>Paenibacillaceae</taxon>
        <taxon>Paenibacillus</taxon>
    </lineage>
</organism>
<evidence type="ECO:0000313" key="2">
    <source>
        <dbReference type="EMBL" id="MDO3679361.1"/>
    </source>
</evidence>
<evidence type="ECO:0000259" key="1">
    <source>
        <dbReference type="PROSITE" id="PS51186"/>
    </source>
</evidence>
<dbReference type="RefSeq" id="WP_302879562.1">
    <property type="nucleotide sequence ID" value="NZ_JAUMKJ010000026.1"/>
</dbReference>
<accession>A0ABT8VEE9</accession>
<dbReference type="EMBL" id="JAUMKJ010000026">
    <property type="protein sequence ID" value="MDO3679361.1"/>
    <property type="molecule type" value="Genomic_DNA"/>
</dbReference>
<gene>
    <name evidence="2" type="ORF">Q3C12_20335</name>
</gene>
<dbReference type="PROSITE" id="PS51186">
    <property type="entry name" value="GNAT"/>
    <property type="match status" value="1"/>
</dbReference>
<evidence type="ECO:0000313" key="3">
    <source>
        <dbReference type="Proteomes" id="UP001168883"/>
    </source>
</evidence>
<dbReference type="Gene3D" id="3.40.630.30">
    <property type="match status" value="1"/>
</dbReference>
<reference evidence="2" key="1">
    <citation type="submission" date="2023-07" db="EMBL/GenBank/DDBJ databases">
        <authorList>
            <person name="Aktuganov G."/>
            <person name="Boyko T."/>
            <person name="Delegan Y."/>
            <person name="Galimzianova N."/>
            <person name="Gilvanova E."/>
            <person name="Korobov V."/>
            <person name="Kuzmina L."/>
            <person name="Melentiev A."/>
            <person name="Milman P."/>
            <person name="Ryabova A."/>
            <person name="Stupak E."/>
            <person name="Yasakov T."/>
            <person name="Zharikova N."/>
            <person name="Zhurenko E."/>
        </authorList>
    </citation>
    <scope>NUCLEOTIDE SEQUENCE</scope>
    <source>
        <strain evidence="2">IB-739</strain>
    </source>
</reference>
<feature type="domain" description="N-acetyltransferase" evidence="1">
    <location>
        <begin position="2"/>
        <end position="154"/>
    </location>
</feature>